<feature type="transmembrane region" description="Helical" evidence="1">
    <location>
        <begin position="41"/>
        <end position="59"/>
    </location>
</feature>
<evidence type="ECO:0000256" key="1">
    <source>
        <dbReference type="SAM" id="Phobius"/>
    </source>
</evidence>
<keyword evidence="3" id="KW-1185">Reference proteome</keyword>
<dbReference type="OrthoDB" id="4233829at2"/>
<dbReference type="AlphaFoldDB" id="A0A1W1ZHD8"/>
<organism evidence="2 3">
    <name type="scientific">Kibdelosporangium aridum</name>
    <dbReference type="NCBI Taxonomy" id="2030"/>
    <lineage>
        <taxon>Bacteria</taxon>
        <taxon>Bacillati</taxon>
        <taxon>Actinomycetota</taxon>
        <taxon>Actinomycetes</taxon>
        <taxon>Pseudonocardiales</taxon>
        <taxon>Pseudonocardiaceae</taxon>
        <taxon>Kibdelosporangium</taxon>
    </lineage>
</organism>
<keyword evidence="1" id="KW-1133">Transmembrane helix</keyword>
<sequence>MPVYRPRKPTSAPSEGSLAQRDAFAATARQSLLDVRASAEAWRNGLSAFLALVTTGVIIKGRDTTAGLPTSWRLAVTLLIGGGLLCAVIGLWRVLAAQAGTRYRLSTLQELRSRYGSIETYHVAIAAEAIGKLNTGRRFVFVALLLLLSGVGVNWWAPTAPTATYVQITSTTNNACGALRSADDGQIRLATTGNQLIAIPLAQVTRLTVVNTCQ</sequence>
<feature type="transmembrane region" description="Helical" evidence="1">
    <location>
        <begin position="71"/>
        <end position="95"/>
    </location>
</feature>
<evidence type="ECO:0000313" key="3">
    <source>
        <dbReference type="Proteomes" id="UP000192674"/>
    </source>
</evidence>
<dbReference type="EMBL" id="FWXV01000001">
    <property type="protein sequence ID" value="SMC47784.1"/>
    <property type="molecule type" value="Genomic_DNA"/>
</dbReference>
<evidence type="ECO:0000313" key="2">
    <source>
        <dbReference type="EMBL" id="SMC47784.1"/>
    </source>
</evidence>
<dbReference type="Proteomes" id="UP000192674">
    <property type="component" value="Unassembled WGS sequence"/>
</dbReference>
<gene>
    <name evidence="2" type="ORF">SAMN05661093_00067</name>
</gene>
<protein>
    <submittedName>
        <fullName evidence="2">Uncharacterized protein</fullName>
    </submittedName>
</protein>
<accession>A0A1W1ZHD8</accession>
<reference evidence="2 3" key="1">
    <citation type="submission" date="2017-04" db="EMBL/GenBank/DDBJ databases">
        <authorList>
            <person name="Afonso C.L."/>
            <person name="Miller P.J."/>
            <person name="Scott M.A."/>
            <person name="Spackman E."/>
            <person name="Goraichik I."/>
            <person name="Dimitrov K.M."/>
            <person name="Suarez D.L."/>
            <person name="Swayne D.E."/>
        </authorList>
    </citation>
    <scope>NUCLEOTIDE SEQUENCE [LARGE SCALE GENOMIC DNA]</scope>
    <source>
        <strain evidence="2 3">DSM 43828</strain>
    </source>
</reference>
<feature type="transmembrane region" description="Helical" evidence="1">
    <location>
        <begin position="139"/>
        <end position="157"/>
    </location>
</feature>
<keyword evidence="1" id="KW-0812">Transmembrane</keyword>
<name>A0A1W1ZHD8_KIBAR</name>
<proteinExistence type="predicted"/>
<keyword evidence="1" id="KW-0472">Membrane</keyword>